<feature type="signal peptide" evidence="2">
    <location>
        <begin position="1"/>
        <end position="25"/>
    </location>
</feature>
<protein>
    <submittedName>
        <fullName evidence="3">Uncharacterized protein</fullName>
    </submittedName>
</protein>
<evidence type="ECO:0000313" key="3">
    <source>
        <dbReference type="EMBL" id="MBA0088233.1"/>
    </source>
</evidence>
<keyword evidence="2" id="KW-0732">Signal</keyword>
<feature type="transmembrane region" description="Helical" evidence="1">
    <location>
        <begin position="49"/>
        <end position="69"/>
    </location>
</feature>
<dbReference type="EMBL" id="JACDQQ010002401">
    <property type="protein sequence ID" value="MBA0088233.1"/>
    <property type="molecule type" value="Genomic_DNA"/>
</dbReference>
<evidence type="ECO:0000256" key="1">
    <source>
        <dbReference type="SAM" id="Phobius"/>
    </source>
</evidence>
<evidence type="ECO:0000256" key="2">
    <source>
        <dbReference type="SAM" id="SignalP"/>
    </source>
</evidence>
<organism evidence="3 4">
    <name type="scientific">Candidatus Acidiferrum panamense</name>
    <dbReference type="NCBI Taxonomy" id="2741543"/>
    <lineage>
        <taxon>Bacteria</taxon>
        <taxon>Pseudomonadati</taxon>
        <taxon>Acidobacteriota</taxon>
        <taxon>Terriglobia</taxon>
        <taxon>Candidatus Acidiferrales</taxon>
        <taxon>Candidatus Acidiferrum</taxon>
    </lineage>
</organism>
<keyword evidence="1" id="KW-0812">Transmembrane</keyword>
<comment type="caution">
    <text evidence="3">The sequence shown here is derived from an EMBL/GenBank/DDBJ whole genome shotgun (WGS) entry which is preliminary data.</text>
</comment>
<reference evidence="3" key="1">
    <citation type="submission" date="2020-06" db="EMBL/GenBank/DDBJ databases">
        <title>Legume-microbial interactions unlock mineral nutrients during tropical forest succession.</title>
        <authorList>
            <person name="Epihov D.Z."/>
        </authorList>
    </citation>
    <scope>NUCLEOTIDE SEQUENCE [LARGE SCALE GENOMIC DNA]</scope>
    <source>
        <strain evidence="3">Pan2503</strain>
    </source>
</reference>
<feature type="chain" id="PRO_5031356238" evidence="2">
    <location>
        <begin position="26"/>
        <end position="80"/>
    </location>
</feature>
<keyword evidence="1" id="KW-0472">Membrane</keyword>
<keyword evidence="4" id="KW-1185">Reference proteome</keyword>
<sequence>MRPRSAFLATLLFLSSLCIAPPAFSQGCAMCSSYVAASSKAGQKAVNKGVLLLLLPAAGFMSVGVAMAYRYSRKRDLEQG</sequence>
<accession>A0A7V8NVF6</accession>
<dbReference type="PROSITE" id="PS51257">
    <property type="entry name" value="PROKAR_LIPOPROTEIN"/>
    <property type="match status" value="1"/>
</dbReference>
<dbReference type="Proteomes" id="UP000567293">
    <property type="component" value="Unassembled WGS sequence"/>
</dbReference>
<dbReference type="AlphaFoldDB" id="A0A7V8NVF6"/>
<proteinExistence type="predicted"/>
<evidence type="ECO:0000313" key="4">
    <source>
        <dbReference type="Proteomes" id="UP000567293"/>
    </source>
</evidence>
<name>A0A7V8NVF6_9BACT</name>
<keyword evidence="1" id="KW-1133">Transmembrane helix</keyword>
<gene>
    <name evidence="3" type="ORF">HRJ53_24875</name>
</gene>